<evidence type="ECO:0000313" key="2">
    <source>
        <dbReference type="EMBL" id="KAJ4346768.1"/>
    </source>
</evidence>
<name>A0A9W8XCA2_9PLEO</name>
<feature type="region of interest" description="Disordered" evidence="1">
    <location>
        <begin position="128"/>
        <end position="201"/>
    </location>
</feature>
<sequence length="243" mass="25900">MPCSNCLETACNGCANFLPGQFGAPSLPEEMLGHPPSIIDYSILDGAGLDFSDDLAAGQNQQMMLPPAQPSHPPTVTPTQLHRPNFEVPGQSFTLNATQPSAPQARSGGVSQTLNFHGGTQAIQLFPSGPSPDNLLGTGPQALHFNSFGALTPPQPTPPPKKRGRPAGSLDKVKRNPKGAGLAKEASYKTSGRPSKEQRDARIAHMRLKQEIKQMKDTEGLVPSHKYVELAELAEKAGLKEQK</sequence>
<protein>
    <submittedName>
        <fullName evidence="2">Uncharacterized protein</fullName>
    </submittedName>
</protein>
<keyword evidence="3" id="KW-1185">Reference proteome</keyword>
<gene>
    <name evidence="2" type="ORF">N0V89_010700</name>
</gene>
<dbReference type="RefSeq" id="XP_056066568.1">
    <property type="nucleotide sequence ID" value="XM_056219441.1"/>
</dbReference>
<organism evidence="2 3">
    <name type="scientific">Didymosphaeria variabile</name>
    <dbReference type="NCBI Taxonomy" id="1932322"/>
    <lineage>
        <taxon>Eukaryota</taxon>
        <taxon>Fungi</taxon>
        <taxon>Dikarya</taxon>
        <taxon>Ascomycota</taxon>
        <taxon>Pezizomycotina</taxon>
        <taxon>Dothideomycetes</taxon>
        <taxon>Pleosporomycetidae</taxon>
        <taxon>Pleosporales</taxon>
        <taxon>Massarineae</taxon>
        <taxon>Didymosphaeriaceae</taxon>
        <taxon>Didymosphaeria</taxon>
    </lineage>
</organism>
<comment type="caution">
    <text evidence="2">The sequence shown here is derived from an EMBL/GenBank/DDBJ whole genome shotgun (WGS) entry which is preliminary data.</text>
</comment>
<dbReference type="GeneID" id="80914230"/>
<evidence type="ECO:0000256" key="1">
    <source>
        <dbReference type="SAM" id="MobiDB-lite"/>
    </source>
</evidence>
<dbReference type="Proteomes" id="UP001140513">
    <property type="component" value="Unassembled WGS sequence"/>
</dbReference>
<dbReference type="AlphaFoldDB" id="A0A9W8XCA2"/>
<proteinExistence type="predicted"/>
<evidence type="ECO:0000313" key="3">
    <source>
        <dbReference type="Proteomes" id="UP001140513"/>
    </source>
</evidence>
<reference evidence="2" key="1">
    <citation type="submission" date="2022-10" db="EMBL/GenBank/DDBJ databases">
        <title>Tapping the CABI collections for fungal endophytes: first genome assemblies for Collariella, Neodidymelliopsis, Ascochyta clinopodiicola, Didymella pomorum, Didymosphaeria variabile, Neocosmospora piperis and Neocucurbitaria cava.</title>
        <authorList>
            <person name="Hill R."/>
        </authorList>
    </citation>
    <scope>NUCLEOTIDE SEQUENCE</scope>
    <source>
        <strain evidence="2">IMI 356815</strain>
    </source>
</reference>
<accession>A0A9W8XCA2</accession>
<dbReference type="EMBL" id="JAPEUX010000008">
    <property type="protein sequence ID" value="KAJ4346768.1"/>
    <property type="molecule type" value="Genomic_DNA"/>
</dbReference>